<gene>
    <name evidence="6" type="ORF">O0Q50_05550</name>
</gene>
<keyword evidence="3" id="KW-0520">NAD</keyword>
<dbReference type="Gene3D" id="1.20.1090.10">
    <property type="entry name" value="Dehydroquinate synthase-like - alpha domain"/>
    <property type="match status" value="1"/>
</dbReference>
<dbReference type="AlphaFoldDB" id="A0AAX6N417"/>
<dbReference type="Gene3D" id="3.40.50.1970">
    <property type="match status" value="1"/>
</dbReference>
<comment type="similarity">
    <text evidence="1">Belongs to the iron-containing alcohol dehydrogenase family.</text>
</comment>
<dbReference type="Pfam" id="PF00465">
    <property type="entry name" value="Fe-ADH"/>
    <property type="match status" value="1"/>
</dbReference>
<evidence type="ECO:0000313" key="7">
    <source>
        <dbReference type="Proteomes" id="UP001269400"/>
    </source>
</evidence>
<dbReference type="InterPro" id="IPR018211">
    <property type="entry name" value="ADH_Fe_CS"/>
</dbReference>
<feature type="domain" description="Alcohol dehydrogenase iron-type/glycerol dehydrogenase GldA" evidence="4">
    <location>
        <begin position="11"/>
        <end position="179"/>
    </location>
</feature>
<evidence type="ECO:0000256" key="1">
    <source>
        <dbReference type="ARBA" id="ARBA00007358"/>
    </source>
</evidence>
<keyword evidence="2" id="KW-0560">Oxidoreductase</keyword>
<sequence>MNSVFEFTTKTSIAYGVDRALQIGKDVEAVSGEKRAVLVTDPGVIKVGLADVVLKALQSEGVETFVFHDVKSDPTAASIDAAAQLIREQQIKCVIGLGGGSAMDVAKMAALVAGDQYETMHYALMANPFAKKKVKTIMLPTTSGTGAEVTSTVVFSTHNQVKVWAWDQDMAPELAILEPRFTTKLPDFLTAATTLDALVHAIEACTGKRTNPFIQALSLQAITLVSQNLEMALQQPENLEARGKLAIAATLAGMAIEQGGTGLAHCIGHALGTVGKIHHGRAVSIALHAVYDWNIEGAVELYAEVARALGVKETFSTKEELAYAGTEEFKRLVAVSGLNLAIGEGHEPAVNISDFVDVMLSVENEPMKVNNARFASEDDLQEFAHAILCFTNQKNRVKQ</sequence>
<organism evidence="6 7">
    <name type="scientific">Priestia aryabhattai</name>
    <name type="common">Bacillus aryabhattai</name>
    <dbReference type="NCBI Taxonomy" id="412384"/>
    <lineage>
        <taxon>Bacteria</taxon>
        <taxon>Bacillati</taxon>
        <taxon>Bacillota</taxon>
        <taxon>Bacilli</taxon>
        <taxon>Bacillales</taxon>
        <taxon>Bacillaceae</taxon>
        <taxon>Priestia</taxon>
    </lineage>
</organism>
<dbReference type="FunFam" id="3.40.50.1970:FF:000003">
    <property type="entry name" value="Alcohol dehydrogenase, iron-containing"/>
    <property type="match status" value="1"/>
</dbReference>
<dbReference type="RefSeq" id="WP_182420624.1">
    <property type="nucleotide sequence ID" value="NZ_JAPTGD010000001.1"/>
</dbReference>
<evidence type="ECO:0000256" key="2">
    <source>
        <dbReference type="ARBA" id="ARBA00023002"/>
    </source>
</evidence>
<dbReference type="PANTHER" id="PTHR11496">
    <property type="entry name" value="ALCOHOL DEHYDROGENASE"/>
    <property type="match status" value="1"/>
</dbReference>
<name>A0AAX6N417_PRIAR</name>
<accession>A0AAX6N417</accession>
<dbReference type="Pfam" id="PF25137">
    <property type="entry name" value="ADH_Fe_C"/>
    <property type="match status" value="1"/>
</dbReference>
<dbReference type="EMBL" id="JAPTGD010000001">
    <property type="protein sequence ID" value="MDU9690622.1"/>
    <property type="molecule type" value="Genomic_DNA"/>
</dbReference>
<dbReference type="Proteomes" id="UP001269400">
    <property type="component" value="Unassembled WGS sequence"/>
</dbReference>
<dbReference type="GO" id="GO:0004022">
    <property type="term" value="F:alcohol dehydrogenase (NAD+) activity"/>
    <property type="evidence" value="ECO:0007669"/>
    <property type="project" value="UniProtKB-ARBA"/>
</dbReference>
<comment type="caution">
    <text evidence="6">The sequence shown here is derived from an EMBL/GenBank/DDBJ whole genome shotgun (WGS) entry which is preliminary data.</text>
</comment>
<dbReference type="CDD" id="cd14863">
    <property type="entry name" value="Fe-ADH-like"/>
    <property type="match status" value="1"/>
</dbReference>
<dbReference type="SUPFAM" id="SSF56796">
    <property type="entry name" value="Dehydroquinate synthase-like"/>
    <property type="match status" value="1"/>
</dbReference>
<protein>
    <submittedName>
        <fullName evidence="6">Iron-containing alcohol dehydrogenase</fullName>
    </submittedName>
</protein>
<dbReference type="InterPro" id="IPR039697">
    <property type="entry name" value="Alcohol_dehydrogenase_Fe"/>
</dbReference>
<reference evidence="6" key="2">
    <citation type="submission" date="2022-12" db="EMBL/GenBank/DDBJ databases">
        <authorList>
            <person name="Dechsakulwatana C."/>
            <person name="Rungsihiranrut A."/>
            <person name="Muangchinda C."/>
            <person name="Ningthoujam R."/>
            <person name="Klankeo P."/>
            <person name="Pinyakong O."/>
        </authorList>
    </citation>
    <scope>NUCLEOTIDE SEQUENCE</scope>
    <source>
        <strain evidence="6">TL01-2</strain>
    </source>
</reference>
<dbReference type="InterPro" id="IPR001670">
    <property type="entry name" value="ADH_Fe/GldA"/>
</dbReference>
<dbReference type="PANTHER" id="PTHR11496:SF102">
    <property type="entry name" value="ALCOHOL DEHYDROGENASE 4"/>
    <property type="match status" value="1"/>
</dbReference>
<dbReference type="PROSITE" id="PS00913">
    <property type="entry name" value="ADH_IRON_1"/>
    <property type="match status" value="1"/>
</dbReference>
<evidence type="ECO:0000259" key="5">
    <source>
        <dbReference type="Pfam" id="PF25137"/>
    </source>
</evidence>
<evidence type="ECO:0000256" key="3">
    <source>
        <dbReference type="ARBA" id="ARBA00023027"/>
    </source>
</evidence>
<evidence type="ECO:0000313" key="6">
    <source>
        <dbReference type="EMBL" id="MDU9690622.1"/>
    </source>
</evidence>
<proteinExistence type="inferred from homology"/>
<evidence type="ECO:0000259" key="4">
    <source>
        <dbReference type="Pfam" id="PF00465"/>
    </source>
</evidence>
<feature type="domain" description="Fe-containing alcohol dehydrogenase-like C-terminal" evidence="5">
    <location>
        <begin position="190"/>
        <end position="380"/>
    </location>
</feature>
<reference evidence="6" key="1">
    <citation type="journal article" date="2022" name="J Environ Chem Eng">
        <title>Biodegradation of petroleum oil using a constructed nonpathogenic and heavy metal-tolerant bacterial consortium isolated from marine sponges.</title>
        <authorList>
            <person name="Dechsakulwatana C."/>
            <person name="Rungsihiranrut A."/>
            <person name="Muangchinda C."/>
            <person name="Ningthoujam R."/>
            <person name="Klankeo P."/>
            <person name="Pinyakong O."/>
        </authorList>
    </citation>
    <scope>NUCLEOTIDE SEQUENCE</scope>
    <source>
        <strain evidence="6">TL01-2</strain>
    </source>
</reference>
<dbReference type="GO" id="GO:0046872">
    <property type="term" value="F:metal ion binding"/>
    <property type="evidence" value="ECO:0007669"/>
    <property type="project" value="InterPro"/>
</dbReference>
<dbReference type="InterPro" id="IPR056798">
    <property type="entry name" value="ADH_Fe_C"/>
</dbReference>